<protein>
    <submittedName>
        <fullName evidence="3">Conserved hypothetical membrane protein</fullName>
    </submittedName>
</protein>
<keyword evidence="1" id="KW-0812">Transmembrane</keyword>
<dbReference type="Proteomes" id="UP000317935">
    <property type="component" value="Chromosome"/>
</dbReference>
<organism evidence="3 4">
    <name type="scientific">Helicobacter suis</name>
    <dbReference type="NCBI Taxonomy" id="104628"/>
    <lineage>
        <taxon>Bacteria</taxon>
        <taxon>Pseudomonadati</taxon>
        <taxon>Campylobacterota</taxon>
        <taxon>Epsilonproteobacteria</taxon>
        <taxon>Campylobacterales</taxon>
        <taxon>Helicobacteraceae</taxon>
        <taxon>Helicobacter</taxon>
    </lineage>
</organism>
<reference evidence="2 5" key="2">
    <citation type="submission" date="2020-04" db="EMBL/GenBank/DDBJ databases">
        <title>Genomic analysis of gastric non-Helicobacter pylori Helicobacters isolated in Japan.</title>
        <authorList>
            <person name="Suzuki M."/>
            <person name="Rimbara E."/>
        </authorList>
    </citation>
    <scope>NUCLEOTIDE SEQUENCE [LARGE SCALE GENOMIC DNA]</scope>
    <source>
        <strain evidence="2 5">NHP19-0020</strain>
    </source>
</reference>
<reference evidence="3 4" key="1">
    <citation type="submission" date="2019-06" db="EMBL/GenBank/DDBJ databases">
        <title>Complete genome sequence of Helicobacter suis SNTW101c.</title>
        <authorList>
            <person name="Rimbara E."/>
            <person name="Suzuki M."/>
            <person name="Matsui H."/>
            <person name="Nakamura M."/>
            <person name="Mori S."/>
            <person name="Shibayama K."/>
        </authorList>
    </citation>
    <scope>NUCLEOTIDE SEQUENCE [LARGE SCALE GENOMIC DNA]</scope>
    <source>
        <strain evidence="3 4">SNTW101c</strain>
    </source>
</reference>
<proteinExistence type="predicted"/>
<dbReference type="EMBL" id="AP019774">
    <property type="protein sequence ID" value="BCD70801.1"/>
    <property type="molecule type" value="Genomic_DNA"/>
</dbReference>
<feature type="transmembrane region" description="Helical" evidence="1">
    <location>
        <begin position="91"/>
        <end position="110"/>
    </location>
</feature>
<sequence>MLKVFKHDFLENYLSIIGALLFLILGWILGQQRLTIGIFFLPMGGLILIVLLFIATMRSTQQKLFGPEGYLTFSLPVGIDALLCAKIAINLIWILLSLGVFVLLFCQFSWTDFPESWAFMLKKAGLFSLFYLLLYLKLLLVLTLLHMGKFKRFKKIAGLVLFIAVESFLQLPSILLEKFQSEGGTFPYSSYFESHQTIWFFTGEGVKILFLYGLIRWLLVHKLELE</sequence>
<dbReference type="RefSeq" id="WP_064429899.1">
    <property type="nucleotide sequence ID" value="NZ_AP019774.1"/>
</dbReference>
<dbReference type="EMBL" id="AP023036">
    <property type="protein sequence ID" value="BCD46468.1"/>
    <property type="molecule type" value="Genomic_DNA"/>
</dbReference>
<keyword evidence="5" id="KW-1185">Reference proteome</keyword>
<keyword evidence="1" id="KW-1133">Transmembrane helix</keyword>
<feature type="transmembrane region" description="Helical" evidence="1">
    <location>
        <begin position="12"/>
        <end position="30"/>
    </location>
</feature>
<accession>A0A6J4CZL0</accession>
<name>A0A6J4CZL0_9HELI</name>
<keyword evidence="1" id="KW-0472">Membrane</keyword>
<feature type="transmembrane region" description="Helical" evidence="1">
    <location>
        <begin position="125"/>
        <end position="145"/>
    </location>
</feature>
<feature type="transmembrane region" description="Helical" evidence="1">
    <location>
        <begin position="196"/>
        <end position="219"/>
    </location>
</feature>
<dbReference type="AlphaFoldDB" id="A0A6J4CZL0"/>
<evidence type="ECO:0000313" key="3">
    <source>
        <dbReference type="EMBL" id="BCD70801.1"/>
    </source>
</evidence>
<evidence type="ECO:0000313" key="5">
    <source>
        <dbReference type="Proteomes" id="UP000509742"/>
    </source>
</evidence>
<feature type="transmembrane region" description="Helical" evidence="1">
    <location>
        <begin position="157"/>
        <end position="176"/>
    </location>
</feature>
<dbReference type="Proteomes" id="UP000509742">
    <property type="component" value="Chromosome"/>
</dbReference>
<gene>
    <name evidence="2" type="ORF">NHP190020_15070</name>
    <name evidence="3" type="ORF">SNTW_14460</name>
</gene>
<evidence type="ECO:0000313" key="2">
    <source>
        <dbReference type="EMBL" id="BCD46468.1"/>
    </source>
</evidence>
<evidence type="ECO:0000256" key="1">
    <source>
        <dbReference type="SAM" id="Phobius"/>
    </source>
</evidence>
<feature type="transmembrane region" description="Helical" evidence="1">
    <location>
        <begin position="36"/>
        <end position="55"/>
    </location>
</feature>
<evidence type="ECO:0000313" key="4">
    <source>
        <dbReference type="Proteomes" id="UP000317935"/>
    </source>
</evidence>